<keyword evidence="1" id="KW-0802">TPR repeat</keyword>
<dbReference type="OrthoDB" id="6286134at2"/>
<dbReference type="STRING" id="314287.GB2207_04059"/>
<evidence type="ECO:0000256" key="1">
    <source>
        <dbReference type="PROSITE-ProRule" id="PRU00339"/>
    </source>
</evidence>
<organism evidence="2 3">
    <name type="scientific">gamma proteobacterium HTCC2207</name>
    <dbReference type="NCBI Taxonomy" id="314287"/>
    <lineage>
        <taxon>Bacteria</taxon>
        <taxon>Pseudomonadati</taxon>
        <taxon>Pseudomonadota</taxon>
        <taxon>Gammaproteobacteria</taxon>
        <taxon>Cellvibrionales</taxon>
        <taxon>Porticoccaceae</taxon>
        <taxon>SAR92 clade</taxon>
    </lineage>
</organism>
<dbReference type="SUPFAM" id="SSF48452">
    <property type="entry name" value="TPR-like"/>
    <property type="match status" value="2"/>
</dbReference>
<dbReference type="InterPro" id="IPR019734">
    <property type="entry name" value="TPR_rpt"/>
</dbReference>
<dbReference type="AlphaFoldDB" id="Q1YR26"/>
<dbReference type="EMBL" id="AAPI01000005">
    <property type="protein sequence ID" value="EAS46782.1"/>
    <property type="molecule type" value="Genomic_DNA"/>
</dbReference>
<dbReference type="Gene3D" id="1.25.40.10">
    <property type="entry name" value="Tetratricopeptide repeat domain"/>
    <property type="match status" value="1"/>
</dbReference>
<gene>
    <name evidence="2" type="ORF">GB2207_04059</name>
</gene>
<dbReference type="Proteomes" id="UP000005555">
    <property type="component" value="Unassembled WGS sequence"/>
</dbReference>
<dbReference type="InterPro" id="IPR011990">
    <property type="entry name" value="TPR-like_helical_dom_sf"/>
</dbReference>
<keyword evidence="3" id="KW-1185">Reference proteome</keyword>
<evidence type="ECO:0000313" key="2">
    <source>
        <dbReference type="EMBL" id="EAS46782.1"/>
    </source>
</evidence>
<evidence type="ECO:0000313" key="3">
    <source>
        <dbReference type="Proteomes" id="UP000005555"/>
    </source>
</evidence>
<name>Q1YR26_9GAMM</name>
<proteinExistence type="predicted"/>
<reference evidence="2 3" key="1">
    <citation type="submission" date="2006-03" db="EMBL/GenBank/DDBJ databases">
        <authorList>
            <person name="Giovannoni S.J."/>
            <person name="Cho J.-C."/>
            <person name="Ferriera S."/>
            <person name="Johnson J."/>
            <person name="Kravitz S."/>
            <person name="Halpern A."/>
            <person name="Remington K."/>
            <person name="Beeson K."/>
            <person name="Tran B."/>
            <person name="Rogers Y.-H."/>
            <person name="Friedman R."/>
            <person name="Venter J.C."/>
        </authorList>
    </citation>
    <scope>NUCLEOTIDE SEQUENCE [LARGE SCALE GENOMIC DNA]</scope>
    <source>
        <strain evidence="2 3">HTCC2207</strain>
    </source>
</reference>
<protein>
    <submittedName>
        <fullName evidence="2">Uncharacterized protein</fullName>
    </submittedName>
</protein>
<accession>Q1YR26</accession>
<dbReference type="eggNOG" id="COG0457">
    <property type="taxonomic scope" value="Bacteria"/>
</dbReference>
<dbReference type="HOGENOM" id="CLU_573371_0_0_6"/>
<sequence>MDKPIATDSKQKGIQKLAVALLLLLTCGVIFVLPNLVSEPWISGADQSQRASVPSATVVSPSTAAQKTKYRQDSQTILAEIIQRRDRLINELGVEQWGEFEFKQAQKAVERGDQEYGFGDYQDAVNSYQSALDGLTKLEDNAQSLLEQAIAEARVAIENSVLSTALSATVLATAIAPENRTVTELSQRASSLPTVIKAMELGDQLVALDRLDQAQQAFNEAVTADPKHKKAAAALASIAQKITEQRFLGHMSDGFRALDKNRFTDATEAFEQAGSVYRDNPAVAQALAQVETRRSQLWVSNRIAEAAELETQEKWQQALEVYKKLLATDGTLTDVRVKQIPVTVRADLDTRIKKALSDPLALSAINQFRRGQKVLQDAAGIRNPGPVLQQQIAELRQVLKASQTPIQVLLTSDSNTDVTLFRVAKLGAFDKTAVSLKPGRYIVAGTRIGFRDVRVEFTLTDQGLDKPINIRCNEAI</sequence>
<comment type="caution">
    <text evidence="2">The sequence shown here is derived from an EMBL/GenBank/DDBJ whole genome shotgun (WGS) entry which is preliminary data.</text>
</comment>
<feature type="repeat" description="TPR" evidence="1">
    <location>
        <begin position="195"/>
        <end position="228"/>
    </location>
</feature>
<dbReference type="PROSITE" id="PS50005">
    <property type="entry name" value="TPR"/>
    <property type="match status" value="1"/>
</dbReference>